<dbReference type="EMBL" id="LAEV01001611">
    <property type="protein sequence ID" value="KKA27634.1"/>
    <property type="molecule type" value="Genomic_DNA"/>
</dbReference>
<evidence type="ECO:0000256" key="3">
    <source>
        <dbReference type="SAM" id="MobiDB-lite"/>
    </source>
</evidence>
<feature type="compositionally biased region" description="Acidic residues" evidence="3">
    <location>
        <begin position="201"/>
        <end position="214"/>
    </location>
</feature>
<keyword evidence="2" id="KW-0539">Nucleus</keyword>
<feature type="compositionally biased region" description="Basic and acidic residues" evidence="3">
    <location>
        <begin position="186"/>
        <end position="199"/>
    </location>
</feature>
<feature type="compositionally biased region" description="Gly residues" evidence="3">
    <location>
        <begin position="1"/>
        <end position="12"/>
    </location>
</feature>
<dbReference type="InterPro" id="IPR039845">
    <property type="entry name" value="FAM192A"/>
</dbReference>
<feature type="domain" description="FAM192A/Fyv6 N-terminal" evidence="4">
    <location>
        <begin position="45"/>
        <end position="140"/>
    </location>
</feature>
<feature type="region of interest" description="Disordered" evidence="3">
    <location>
        <begin position="125"/>
        <end position="214"/>
    </location>
</feature>
<evidence type="ECO:0000259" key="4">
    <source>
        <dbReference type="Pfam" id="PF10187"/>
    </source>
</evidence>
<feature type="compositionally biased region" description="Low complexity" evidence="3">
    <location>
        <begin position="16"/>
        <end position="31"/>
    </location>
</feature>
<gene>
    <name evidence="5" type="ORF">TD95_001732</name>
</gene>
<name>A0A0F4ZAU5_9PEZI</name>
<dbReference type="PANTHER" id="PTHR13495:SF0">
    <property type="entry name" value="PSME3-INTERACTING PROTEIN"/>
    <property type="match status" value="1"/>
</dbReference>
<organism evidence="5 6">
    <name type="scientific">Thielaviopsis punctulata</name>
    <dbReference type="NCBI Taxonomy" id="72032"/>
    <lineage>
        <taxon>Eukaryota</taxon>
        <taxon>Fungi</taxon>
        <taxon>Dikarya</taxon>
        <taxon>Ascomycota</taxon>
        <taxon>Pezizomycotina</taxon>
        <taxon>Sordariomycetes</taxon>
        <taxon>Hypocreomycetidae</taxon>
        <taxon>Microascales</taxon>
        <taxon>Ceratocystidaceae</taxon>
        <taxon>Thielaviopsis</taxon>
    </lineage>
</organism>
<comment type="subcellular location">
    <subcellularLocation>
        <location evidence="1">Nucleus</location>
    </subcellularLocation>
</comment>
<dbReference type="Proteomes" id="UP000033483">
    <property type="component" value="Unassembled WGS sequence"/>
</dbReference>
<sequence length="214" mass="23543">MSSGFVSGGTIEGQGSPPTSTTATSTKPPDSNSTLGNSDSTLGANLNAWDQVQREVAAERQKRAAERERALAGDERSLYDILQANKAAKQAAFEEQARLSNQFRALDDDDVDFLDRVREAKRREDARLRDETRAGVQAFRDKQKKTAAEAGDGLREAEAEEETEWAVSRRKRKAKAQLGLVRSVKRKGDESKEGEKTESSETPEDDYGSDSDSE</sequence>
<feature type="compositionally biased region" description="Basic and acidic residues" evidence="3">
    <location>
        <begin position="125"/>
        <end position="157"/>
    </location>
</feature>
<evidence type="ECO:0000313" key="5">
    <source>
        <dbReference type="EMBL" id="KKA27634.1"/>
    </source>
</evidence>
<proteinExistence type="predicted"/>
<dbReference type="InterPro" id="IPR019331">
    <property type="entry name" value="FAM192A/Fyv6_N"/>
</dbReference>
<feature type="region of interest" description="Disordered" evidence="3">
    <location>
        <begin position="1"/>
        <end position="48"/>
    </location>
</feature>
<dbReference type="PANTHER" id="PTHR13495">
    <property type="entry name" value="NEFA-INTERACTING NUCLEAR PROTEIN NIP30"/>
    <property type="match status" value="1"/>
</dbReference>
<protein>
    <recommendedName>
        <fullName evidence="4">FAM192A/Fyv6 N-terminal domain-containing protein</fullName>
    </recommendedName>
</protein>
<evidence type="ECO:0000256" key="2">
    <source>
        <dbReference type="ARBA" id="ARBA00023242"/>
    </source>
</evidence>
<reference evidence="5 6" key="1">
    <citation type="submission" date="2015-03" db="EMBL/GenBank/DDBJ databases">
        <authorList>
            <person name="Radwan O."/>
            <person name="Al-Naeli F.A."/>
            <person name="Rendon G.A."/>
            <person name="Fields C."/>
        </authorList>
    </citation>
    <scope>NUCLEOTIDE SEQUENCE [LARGE SCALE GENOMIC DNA]</scope>
    <source>
        <strain evidence="5">CR-DP1</strain>
    </source>
</reference>
<feature type="region of interest" description="Disordered" evidence="3">
    <location>
        <begin position="57"/>
        <end position="76"/>
    </location>
</feature>
<evidence type="ECO:0000256" key="1">
    <source>
        <dbReference type="ARBA" id="ARBA00004123"/>
    </source>
</evidence>
<comment type="caution">
    <text evidence="5">The sequence shown here is derived from an EMBL/GenBank/DDBJ whole genome shotgun (WGS) entry which is preliminary data.</text>
</comment>
<evidence type="ECO:0000313" key="6">
    <source>
        <dbReference type="Proteomes" id="UP000033483"/>
    </source>
</evidence>
<dbReference type="GO" id="GO:0005634">
    <property type="term" value="C:nucleus"/>
    <property type="evidence" value="ECO:0007669"/>
    <property type="project" value="UniProtKB-SubCell"/>
</dbReference>
<accession>A0A0F4ZAU5</accession>
<feature type="compositionally biased region" description="Polar residues" evidence="3">
    <location>
        <begin position="32"/>
        <end position="48"/>
    </location>
</feature>
<keyword evidence="6" id="KW-1185">Reference proteome</keyword>
<dbReference type="Pfam" id="PF10187">
    <property type="entry name" value="FAM192A_Fyv6_N"/>
    <property type="match status" value="1"/>
</dbReference>
<dbReference type="AlphaFoldDB" id="A0A0F4ZAU5"/>